<evidence type="ECO:0000256" key="3">
    <source>
        <dbReference type="ARBA" id="ARBA00023295"/>
    </source>
</evidence>
<dbReference type="EMBL" id="FQUM01000016">
    <property type="protein sequence ID" value="SHF97714.1"/>
    <property type="molecule type" value="Genomic_DNA"/>
</dbReference>
<gene>
    <name evidence="7" type="ORF">SAMN05444274_11620</name>
</gene>
<keyword evidence="2 4" id="KW-0378">Hydrolase</keyword>
<feature type="signal peptide" evidence="6">
    <location>
        <begin position="1"/>
        <end position="22"/>
    </location>
</feature>
<dbReference type="RefSeq" id="WP_073003500.1">
    <property type="nucleotide sequence ID" value="NZ_FQUM01000016.1"/>
</dbReference>
<keyword evidence="8" id="KW-1185">Reference proteome</keyword>
<evidence type="ECO:0000313" key="7">
    <source>
        <dbReference type="EMBL" id="SHF97714.1"/>
    </source>
</evidence>
<dbReference type="PANTHER" id="PTHR31339">
    <property type="entry name" value="PECTIN LYASE-RELATED"/>
    <property type="match status" value="1"/>
</dbReference>
<proteinExistence type="inferred from homology"/>
<feature type="compositionally biased region" description="Low complexity" evidence="5">
    <location>
        <begin position="227"/>
        <end position="242"/>
    </location>
</feature>
<dbReference type="OrthoDB" id="9795222at2"/>
<accession>A0A1M5G250</accession>
<evidence type="ECO:0000313" key="8">
    <source>
        <dbReference type="Proteomes" id="UP000184164"/>
    </source>
</evidence>
<evidence type="ECO:0000256" key="6">
    <source>
        <dbReference type="SAM" id="SignalP"/>
    </source>
</evidence>
<keyword evidence="6" id="KW-0732">Signal</keyword>
<dbReference type="Proteomes" id="UP000184164">
    <property type="component" value="Unassembled WGS sequence"/>
</dbReference>
<dbReference type="InterPro" id="IPR000743">
    <property type="entry name" value="Glyco_hydro_28"/>
</dbReference>
<keyword evidence="3 4" id="KW-0326">Glycosidase</keyword>
<dbReference type="InterPro" id="IPR051801">
    <property type="entry name" value="GH28_Enzymes"/>
</dbReference>
<evidence type="ECO:0000256" key="4">
    <source>
        <dbReference type="RuleBase" id="RU361169"/>
    </source>
</evidence>
<feature type="region of interest" description="Disordered" evidence="5">
    <location>
        <begin position="226"/>
        <end position="251"/>
    </location>
</feature>
<dbReference type="Gene3D" id="2.160.20.10">
    <property type="entry name" value="Single-stranded right-handed beta-helix, Pectin lyase-like"/>
    <property type="match status" value="1"/>
</dbReference>
<dbReference type="PANTHER" id="PTHR31339:SF9">
    <property type="entry name" value="PLASMIN AND FIBRONECTIN-BINDING PROTEIN A"/>
    <property type="match status" value="1"/>
</dbReference>
<feature type="chain" id="PRO_5012747939" evidence="6">
    <location>
        <begin position="23"/>
        <end position="251"/>
    </location>
</feature>
<dbReference type="Pfam" id="PF00295">
    <property type="entry name" value="Glyco_hydro_28"/>
    <property type="match status" value="1"/>
</dbReference>
<organism evidence="7 8">
    <name type="scientific">Mariniphaga anaerophila</name>
    <dbReference type="NCBI Taxonomy" id="1484053"/>
    <lineage>
        <taxon>Bacteria</taxon>
        <taxon>Pseudomonadati</taxon>
        <taxon>Bacteroidota</taxon>
        <taxon>Bacteroidia</taxon>
        <taxon>Marinilabiliales</taxon>
        <taxon>Prolixibacteraceae</taxon>
        <taxon>Mariniphaga</taxon>
    </lineage>
</organism>
<dbReference type="GO" id="GO:0004650">
    <property type="term" value="F:polygalacturonase activity"/>
    <property type="evidence" value="ECO:0007669"/>
    <property type="project" value="InterPro"/>
</dbReference>
<dbReference type="STRING" id="1484053.SAMN05444274_11620"/>
<evidence type="ECO:0000256" key="1">
    <source>
        <dbReference type="ARBA" id="ARBA00008834"/>
    </source>
</evidence>
<evidence type="ECO:0000256" key="5">
    <source>
        <dbReference type="SAM" id="MobiDB-lite"/>
    </source>
</evidence>
<dbReference type="SUPFAM" id="SSF51126">
    <property type="entry name" value="Pectin lyase-like"/>
    <property type="match status" value="1"/>
</dbReference>
<dbReference type="InterPro" id="IPR011050">
    <property type="entry name" value="Pectin_lyase_fold/virulence"/>
</dbReference>
<dbReference type="InterPro" id="IPR012334">
    <property type="entry name" value="Pectin_lyas_fold"/>
</dbReference>
<name>A0A1M5G250_9BACT</name>
<protein>
    <submittedName>
        <fullName evidence="7">Glycosyl hydrolases family 28</fullName>
    </submittedName>
</protein>
<sequence>MKKCKIFIISIFVLLFALSLSAKDYKASLFGVKSDGVTLNTGSIQYAIDYISENGGGRLVFYVGRYLTGSFYLKSNVTIQLEEGAVLVAFHSIYDYFEVNGTNGLILADSVENIGISGKGVVEGNSSAVLKSIDEQIEKGNLEKTAKQAKPVLANFNDCGNVTIEGVILQDACGDVQVFSGCKNVQVNSVTVKSTSVLESKGIVFSNCTGFAVNDSYFETLGEELSSKGTSKNVSVSGSVNSKGKKLKASK</sequence>
<comment type="similarity">
    <text evidence="1 4">Belongs to the glycosyl hydrolase 28 family.</text>
</comment>
<evidence type="ECO:0000256" key="2">
    <source>
        <dbReference type="ARBA" id="ARBA00022801"/>
    </source>
</evidence>
<dbReference type="GO" id="GO:0005975">
    <property type="term" value="P:carbohydrate metabolic process"/>
    <property type="evidence" value="ECO:0007669"/>
    <property type="project" value="InterPro"/>
</dbReference>
<dbReference type="AlphaFoldDB" id="A0A1M5G250"/>
<reference evidence="7 8" key="1">
    <citation type="submission" date="2016-11" db="EMBL/GenBank/DDBJ databases">
        <authorList>
            <person name="Jaros S."/>
            <person name="Januszkiewicz K."/>
            <person name="Wedrychowicz H."/>
        </authorList>
    </citation>
    <scope>NUCLEOTIDE SEQUENCE [LARGE SCALE GENOMIC DNA]</scope>
    <source>
        <strain evidence="7 8">DSM 26910</strain>
    </source>
</reference>